<reference evidence="1" key="1">
    <citation type="journal article" date="2019" name="Sci. Rep.">
        <title>Draft genome of Tanacetum cinerariifolium, the natural source of mosquito coil.</title>
        <authorList>
            <person name="Yamashiro T."/>
            <person name="Shiraishi A."/>
            <person name="Satake H."/>
            <person name="Nakayama K."/>
        </authorList>
    </citation>
    <scope>NUCLEOTIDE SEQUENCE</scope>
</reference>
<comment type="caution">
    <text evidence="1">The sequence shown here is derived from an EMBL/GenBank/DDBJ whole genome shotgun (WGS) entry which is preliminary data.</text>
</comment>
<proteinExistence type="predicted"/>
<name>A0A6L2JCG2_TANCI</name>
<protein>
    <submittedName>
        <fullName evidence="1">Uncharacterized protein</fullName>
    </submittedName>
</protein>
<evidence type="ECO:0000313" key="1">
    <source>
        <dbReference type="EMBL" id="GEU33645.1"/>
    </source>
</evidence>
<sequence>MAQISDSGGWLSMVYTGDDGETLSTSHAWGRKFILKLGLHSEEEMAEPGFGAYWFGSKRVIPTKGILGIIG</sequence>
<dbReference type="AlphaFoldDB" id="A0A6L2JCG2"/>
<accession>A0A6L2JCG2</accession>
<gene>
    <name evidence="1" type="ORF">Tci_005623</name>
</gene>
<dbReference type="EMBL" id="BKCJ010000487">
    <property type="protein sequence ID" value="GEU33645.1"/>
    <property type="molecule type" value="Genomic_DNA"/>
</dbReference>
<organism evidence="1">
    <name type="scientific">Tanacetum cinerariifolium</name>
    <name type="common">Dalmatian daisy</name>
    <name type="synonym">Chrysanthemum cinerariifolium</name>
    <dbReference type="NCBI Taxonomy" id="118510"/>
    <lineage>
        <taxon>Eukaryota</taxon>
        <taxon>Viridiplantae</taxon>
        <taxon>Streptophyta</taxon>
        <taxon>Embryophyta</taxon>
        <taxon>Tracheophyta</taxon>
        <taxon>Spermatophyta</taxon>
        <taxon>Magnoliopsida</taxon>
        <taxon>eudicotyledons</taxon>
        <taxon>Gunneridae</taxon>
        <taxon>Pentapetalae</taxon>
        <taxon>asterids</taxon>
        <taxon>campanulids</taxon>
        <taxon>Asterales</taxon>
        <taxon>Asteraceae</taxon>
        <taxon>Asteroideae</taxon>
        <taxon>Anthemideae</taxon>
        <taxon>Anthemidinae</taxon>
        <taxon>Tanacetum</taxon>
    </lineage>
</organism>